<organism evidence="1">
    <name type="scientific">Candidatus Methanophagaceae archaeon ANME-1 ERB6</name>
    <dbReference type="NCBI Taxonomy" id="2759912"/>
    <lineage>
        <taxon>Archaea</taxon>
        <taxon>Methanobacteriati</taxon>
        <taxon>Methanobacteriota</taxon>
        <taxon>Stenosarchaea group</taxon>
        <taxon>Methanomicrobia</taxon>
        <taxon>Candidatus Methanophagales</taxon>
        <taxon>Candidatus Methanophagaceae</taxon>
    </lineage>
</organism>
<dbReference type="AlphaFoldDB" id="A0A7G9YVM0"/>
<dbReference type="EMBL" id="MT631500">
    <property type="protein sequence ID" value="QNO52054.1"/>
    <property type="molecule type" value="Genomic_DNA"/>
</dbReference>
<proteinExistence type="predicted"/>
<reference evidence="1" key="1">
    <citation type="submission" date="2020-06" db="EMBL/GenBank/DDBJ databases">
        <title>Unique genomic features of the anaerobic methanotrophic archaea.</title>
        <authorList>
            <person name="Chadwick G.L."/>
            <person name="Skennerton C.T."/>
            <person name="Laso-Perez R."/>
            <person name="Leu A.O."/>
            <person name="Speth D.R."/>
            <person name="Yu H."/>
            <person name="Morgan-Lang C."/>
            <person name="Hatzenpichler R."/>
            <person name="Goudeau D."/>
            <person name="Malmstrom R."/>
            <person name="Brazelton W.J."/>
            <person name="Woyke T."/>
            <person name="Hallam S.J."/>
            <person name="Tyson G.W."/>
            <person name="Wegener G."/>
            <person name="Boetius A."/>
            <person name="Orphan V."/>
        </authorList>
    </citation>
    <scope>NUCLEOTIDE SEQUENCE</scope>
</reference>
<gene>
    <name evidence="1" type="ORF">IPGHNFGK_00010</name>
</gene>
<name>A0A7G9YVM0_9EURY</name>
<accession>A0A7G9YVM0</accession>
<sequence length="80" mass="9383">METKEGELLSIEEVVRLELAKKWKIAIYGSEKEEIPIYDTMAERDLERITSMDGGKVKYRVKSFDEAEKTLSVIREITWE</sequence>
<protein>
    <submittedName>
        <fullName evidence="1">Uncharacterized protein</fullName>
    </submittedName>
</protein>
<evidence type="ECO:0000313" key="1">
    <source>
        <dbReference type="EMBL" id="QNO52054.1"/>
    </source>
</evidence>